<protein>
    <recommendedName>
        <fullName evidence="5">Bola-like protein</fullName>
    </recommendedName>
</protein>
<dbReference type="InterPro" id="IPR036065">
    <property type="entry name" value="BolA-like_sf"/>
</dbReference>
<proteinExistence type="inferred from homology"/>
<evidence type="ECO:0000256" key="1">
    <source>
        <dbReference type="ARBA" id="ARBA00005578"/>
    </source>
</evidence>
<dbReference type="AlphaFoldDB" id="C4YTK1"/>
<dbReference type="PANTHER" id="PTHR46188:SF1">
    <property type="entry name" value="BOLA-LIKE PROTEIN 3"/>
    <property type="match status" value="1"/>
</dbReference>
<dbReference type="SUPFAM" id="SSF82657">
    <property type="entry name" value="BolA-like"/>
    <property type="match status" value="1"/>
</dbReference>
<reference evidence="3 4" key="1">
    <citation type="journal article" date="2009" name="Nature">
        <title>Evolution of pathogenicity and sexual reproduction in eight Candida genomes.</title>
        <authorList>
            <person name="Butler G."/>
            <person name="Rasmussen M.D."/>
            <person name="Lin M.F."/>
            <person name="Santos M.A."/>
            <person name="Sakthikumar S."/>
            <person name="Munro C.A."/>
            <person name="Rheinbay E."/>
            <person name="Grabherr M."/>
            <person name="Forche A."/>
            <person name="Reedy J.L."/>
            <person name="Agrafioti I."/>
            <person name="Arnaud M.B."/>
            <person name="Bates S."/>
            <person name="Brown A.J."/>
            <person name="Brunke S."/>
            <person name="Costanzo M.C."/>
            <person name="Fitzpatrick D.A."/>
            <person name="de Groot P.W."/>
            <person name="Harris D."/>
            <person name="Hoyer L.L."/>
            <person name="Hube B."/>
            <person name="Klis F.M."/>
            <person name="Kodira C."/>
            <person name="Lennard N."/>
            <person name="Logue M.E."/>
            <person name="Martin R."/>
            <person name="Neiman A.M."/>
            <person name="Nikolaou E."/>
            <person name="Quail M.A."/>
            <person name="Quinn J."/>
            <person name="Santos M.C."/>
            <person name="Schmitzberger F.F."/>
            <person name="Sherlock G."/>
            <person name="Shah P."/>
            <person name="Silverstein K.A."/>
            <person name="Skrzypek M.S."/>
            <person name="Soll D."/>
            <person name="Staggs R."/>
            <person name="Stansfield I."/>
            <person name="Stumpf M.P."/>
            <person name="Sudbery P.E."/>
            <person name="Srikantha T."/>
            <person name="Zeng Q."/>
            <person name="Berman J."/>
            <person name="Berriman M."/>
            <person name="Heitman J."/>
            <person name="Gow N.A."/>
            <person name="Lorenz M.C."/>
            <person name="Birren B.W."/>
            <person name="Kellis M."/>
            <person name="Cuomo C.A."/>
        </authorList>
    </citation>
    <scope>NUCLEOTIDE SEQUENCE [LARGE SCALE GENOMIC DNA]</scope>
    <source>
        <strain evidence="3 4">WO-1</strain>
    </source>
</reference>
<dbReference type="HOGENOM" id="CLU_109462_0_1_1"/>
<evidence type="ECO:0000313" key="3">
    <source>
        <dbReference type="EMBL" id="EEQ46942.1"/>
    </source>
</evidence>
<gene>
    <name evidence="3" type="ORF">CAWG_05495</name>
</gene>
<dbReference type="OrthoDB" id="203381at2759"/>
<dbReference type="Pfam" id="PF01722">
    <property type="entry name" value="BolA"/>
    <property type="match status" value="1"/>
</dbReference>
<keyword evidence="4" id="KW-1185">Reference proteome</keyword>
<dbReference type="PaxDb" id="5476-C4YTK1"/>
<dbReference type="InterPro" id="IPR052275">
    <property type="entry name" value="Mt_Fe-S_assembly_factor"/>
</dbReference>
<evidence type="ECO:0000313" key="4">
    <source>
        <dbReference type="Proteomes" id="UP000001429"/>
    </source>
</evidence>
<sequence length="122" mass="14304">MIRNNIIRNICLSNIYKYNSSINQRTISPFLSSKRNYSTSQEESEPMDEYESKIYNILQQELNPVNLKIKDVSGGCGSMFSIFIESEKFKGLTMIKQHRLVNEILKDEIKKWHGLQLRTKKV</sequence>
<dbReference type="Gene3D" id="3.10.20.90">
    <property type="entry name" value="Phosphatidylinositol 3-kinase Catalytic Subunit, Chain A, domain 1"/>
    <property type="match status" value="1"/>
</dbReference>
<organism evidence="3 4">
    <name type="scientific">Candida albicans (strain WO-1)</name>
    <name type="common">Yeast</name>
    <dbReference type="NCBI Taxonomy" id="294748"/>
    <lineage>
        <taxon>Eukaryota</taxon>
        <taxon>Fungi</taxon>
        <taxon>Dikarya</taxon>
        <taxon>Ascomycota</taxon>
        <taxon>Saccharomycotina</taxon>
        <taxon>Pichiomycetes</taxon>
        <taxon>Debaryomycetaceae</taxon>
        <taxon>Candida/Lodderomyces clade</taxon>
        <taxon>Candida</taxon>
    </lineage>
</organism>
<dbReference type="GO" id="GO:0005759">
    <property type="term" value="C:mitochondrial matrix"/>
    <property type="evidence" value="ECO:0007669"/>
    <property type="project" value="TreeGrafter"/>
</dbReference>
<accession>C4YTK1</accession>
<dbReference type="EMBL" id="CM000313">
    <property type="protein sequence ID" value="EEQ46942.1"/>
    <property type="molecule type" value="Genomic_DNA"/>
</dbReference>
<dbReference type="VEuPathDB" id="FungiDB:CAWG_05495"/>
<dbReference type="Proteomes" id="UP000001429">
    <property type="component" value="Chromosome 7"/>
</dbReference>
<dbReference type="PANTHER" id="PTHR46188">
    <property type="entry name" value="BOLA-LIKE PROTEIN 3"/>
    <property type="match status" value="1"/>
</dbReference>
<name>C4YTK1_CANAW</name>
<evidence type="ECO:0008006" key="5">
    <source>
        <dbReference type="Google" id="ProtNLM"/>
    </source>
</evidence>
<dbReference type="InterPro" id="IPR002634">
    <property type="entry name" value="BolA"/>
</dbReference>
<comment type="similarity">
    <text evidence="1 2">Belongs to the BolA/IbaG family.</text>
</comment>
<dbReference type="OMA" id="EDIAKWH"/>
<evidence type="ECO:0000256" key="2">
    <source>
        <dbReference type="RuleBase" id="RU003860"/>
    </source>
</evidence>